<dbReference type="EMBL" id="SEOQ01000255">
    <property type="protein sequence ID" value="TFY66351.1"/>
    <property type="molecule type" value="Genomic_DNA"/>
</dbReference>
<proteinExistence type="predicted"/>
<organism evidence="1 2">
    <name type="scientific">Dentipellis fragilis</name>
    <dbReference type="NCBI Taxonomy" id="205917"/>
    <lineage>
        <taxon>Eukaryota</taxon>
        <taxon>Fungi</taxon>
        <taxon>Dikarya</taxon>
        <taxon>Basidiomycota</taxon>
        <taxon>Agaricomycotina</taxon>
        <taxon>Agaricomycetes</taxon>
        <taxon>Russulales</taxon>
        <taxon>Hericiaceae</taxon>
        <taxon>Dentipellis</taxon>
    </lineage>
</organism>
<evidence type="ECO:0000313" key="2">
    <source>
        <dbReference type="Proteomes" id="UP000298327"/>
    </source>
</evidence>
<sequence>MSPPFFLSNRQRIPSYQSWFPSTTPTFATIASWIVAEPIFASVQGANHAVIALKSFREELLADSELAARNSALSRWILKWQPMILNAAVDALNLPNNLTKDYLATHSIVIEIGKRPDPPNRSISMAYEVMLRGRVMTNDKWVQEMINRGASDEHIEGWRRDNRGLDVARIIIICGDLLRFLYFSLLRLSDMKIATLRNC</sequence>
<comment type="caution">
    <text evidence="1">The sequence shown here is derived from an EMBL/GenBank/DDBJ whole genome shotgun (WGS) entry which is preliminary data.</text>
</comment>
<gene>
    <name evidence="1" type="ORF">EVG20_g4734</name>
</gene>
<reference evidence="1 2" key="1">
    <citation type="submission" date="2019-02" db="EMBL/GenBank/DDBJ databases">
        <title>Genome sequencing of the rare red list fungi Dentipellis fragilis.</title>
        <authorList>
            <person name="Buettner E."/>
            <person name="Kellner H."/>
        </authorList>
    </citation>
    <scope>NUCLEOTIDE SEQUENCE [LARGE SCALE GENOMIC DNA]</scope>
    <source>
        <strain evidence="1 2">DSM 105465</strain>
    </source>
</reference>
<dbReference type="Proteomes" id="UP000298327">
    <property type="component" value="Unassembled WGS sequence"/>
</dbReference>
<name>A0A4Y9YXQ3_9AGAM</name>
<keyword evidence="2" id="KW-1185">Reference proteome</keyword>
<protein>
    <submittedName>
        <fullName evidence="1">Uncharacterized protein</fullName>
    </submittedName>
</protein>
<dbReference type="AlphaFoldDB" id="A0A4Y9YXQ3"/>
<dbReference type="OrthoDB" id="9922773at2759"/>
<evidence type="ECO:0000313" key="1">
    <source>
        <dbReference type="EMBL" id="TFY66351.1"/>
    </source>
</evidence>
<accession>A0A4Y9YXQ3</accession>